<dbReference type="PANTHER" id="PTHR31633:SF1">
    <property type="entry name" value="H_ACA RIBONUCLEOPROTEIN COMPLEX NON-CORE SUBUNIT NAF1"/>
    <property type="match status" value="1"/>
</dbReference>
<proteinExistence type="inferred from homology"/>
<feature type="compositionally biased region" description="Basic and acidic residues" evidence="9">
    <location>
        <begin position="114"/>
        <end position="129"/>
    </location>
</feature>
<feature type="compositionally biased region" description="Acidic residues" evidence="9">
    <location>
        <begin position="235"/>
        <end position="244"/>
    </location>
</feature>
<evidence type="ECO:0000313" key="10">
    <source>
        <dbReference type="Proteomes" id="UP000228380"/>
    </source>
</evidence>
<feature type="region of interest" description="Disordered" evidence="9">
    <location>
        <begin position="63"/>
        <end position="151"/>
    </location>
</feature>
<feature type="compositionally biased region" description="Acidic residues" evidence="9">
    <location>
        <begin position="257"/>
        <end position="277"/>
    </location>
</feature>
<feature type="compositionally biased region" description="Basic and acidic residues" evidence="9">
    <location>
        <begin position="245"/>
        <end position="256"/>
    </location>
</feature>
<feature type="compositionally biased region" description="Acidic residues" evidence="9">
    <location>
        <begin position="409"/>
        <end position="425"/>
    </location>
</feature>
<evidence type="ECO:0000256" key="5">
    <source>
        <dbReference type="ARBA" id="ARBA00022552"/>
    </source>
</evidence>
<sequence>MAAAAPLKSPILIAETLAPSAMAGPCSPSPSGAQSPELSSPPGFEAFDWFLYDACPDFDPVKEWLVDPDQFPMPEVEGNGPTKPDGSDDRKNVEGFGESCSNRDAGSRTTTESGLKEDFMKTSIDEKMGKVTLAEDSGHHHHHGGDSCTEAAEANVNAGAVTNVSALYGGDGSSWGSSVAEGGNGAREVCTASDSIKVAQESYEESSKAETEESEEDSESSGDGSSSSSSSSSSSEEEEEEGDGDDIKDRSKGKEVDEAEEVEEGEIVASDENEEEDIRGPIRTQHEVEVLLPVPKIEVSLEPHHQTLPVGVISSILANRVIVNGSVKHNPLNEGSILWITETRSQLGLVDEIFGPVKNPYYVVRYNSGQELPVGISVGTGVSFVTEFANCILNAKEFHKKGYDASGEHDEELMDEAEFSDDEKEAEYKRSLQQAKRGHNNRPHGNQESVSDMKRTNYEDAAVQEDIAAPAPHASVAMSQPLVGVPGSLQATLETSNLGRGKISSFQAGNPSMSAPAMVPAVPSAVPADSGFSGLSRQALQQQPNAVSTHGFPPHQHPNAVSTHGFSPHQQPNAISTLGFPPQQQPNAVSTHGFPPQQQPNAVSTHGFPPQQQPNAIWADGFPSQQQPNSSWGNAFPPQQQPNASWGNNAFPPQQQPNASWGNAFPPQQQPTAYWAPGYALQQQPNATWNHGFVPQQQNMGMQGGFLMNVSPGQQPGENTYNHLHQNQAFNSFPNGMLYQQLISSLAALANTTWLGQPVNPSACTMPLGSGAQGNFSQVTFGGNNIPEQGSPSFCSVQNHEQPPTAIAQGGARPSTQFNPGRSFFRGRKPHYRGGRRSFGRGGRPQRG</sequence>
<evidence type="ECO:0000256" key="9">
    <source>
        <dbReference type="SAM" id="MobiDB-lite"/>
    </source>
</evidence>
<keyword evidence="10" id="KW-1185">Reference proteome</keyword>
<dbReference type="Pfam" id="PF04410">
    <property type="entry name" value="Gar1"/>
    <property type="match status" value="1"/>
</dbReference>
<feature type="region of interest" description="Disordered" evidence="9">
    <location>
        <begin position="20"/>
        <end position="40"/>
    </location>
</feature>
<keyword evidence="5" id="KW-0698">rRNA processing</keyword>
<dbReference type="InterPro" id="IPR007504">
    <property type="entry name" value="H/ACA_rnp_Gar1/Naf1"/>
</dbReference>
<feature type="region of interest" description="Disordered" evidence="9">
    <location>
        <begin position="407"/>
        <end position="452"/>
    </location>
</feature>
<evidence type="ECO:0000313" key="11">
    <source>
        <dbReference type="RefSeq" id="XP_008775441.2"/>
    </source>
</evidence>
<feature type="compositionally biased region" description="Polar residues" evidence="9">
    <location>
        <begin position="29"/>
        <end position="38"/>
    </location>
</feature>
<evidence type="ECO:0000256" key="6">
    <source>
        <dbReference type="ARBA" id="ARBA00022553"/>
    </source>
</evidence>
<feature type="region of interest" description="Disordered" evidence="9">
    <location>
        <begin position="191"/>
        <end position="282"/>
    </location>
</feature>
<feature type="compositionally biased region" description="Polar residues" evidence="9">
    <location>
        <begin position="782"/>
        <end position="802"/>
    </location>
</feature>
<feature type="compositionally biased region" description="Polar residues" evidence="9">
    <location>
        <begin position="559"/>
        <end position="576"/>
    </location>
</feature>
<dbReference type="RefSeq" id="XP_008775441.2">
    <property type="nucleotide sequence ID" value="XM_008777219.2"/>
</dbReference>
<dbReference type="GO" id="GO:0005732">
    <property type="term" value="C:sno(s)RNA-containing ribonucleoprotein complex"/>
    <property type="evidence" value="ECO:0007669"/>
    <property type="project" value="InterPro"/>
</dbReference>
<dbReference type="Gene3D" id="2.40.10.230">
    <property type="entry name" value="Probable tRNA pseudouridine synthase domain"/>
    <property type="match status" value="1"/>
</dbReference>
<evidence type="ECO:0000256" key="1">
    <source>
        <dbReference type="ARBA" id="ARBA00004123"/>
    </source>
</evidence>
<dbReference type="GO" id="GO:0001522">
    <property type="term" value="P:pseudouridine synthesis"/>
    <property type="evidence" value="ECO:0007669"/>
    <property type="project" value="InterPro"/>
</dbReference>
<evidence type="ECO:0000256" key="4">
    <source>
        <dbReference type="ARBA" id="ARBA00022517"/>
    </source>
</evidence>
<dbReference type="GO" id="GO:0005634">
    <property type="term" value="C:nucleus"/>
    <property type="evidence" value="ECO:0007669"/>
    <property type="project" value="UniProtKB-SubCell"/>
</dbReference>
<feature type="compositionally biased region" description="Polar residues" evidence="9">
    <location>
        <begin position="99"/>
        <end position="113"/>
    </location>
</feature>
<feature type="compositionally biased region" description="Basic residues" evidence="9">
    <location>
        <begin position="825"/>
        <end position="848"/>
    </location>
</feature>
<feature type="compositionally biased region" description="Low complexity" evidence="9">
    <location>
        <begin position="221"/>
        <end position="234"/>
    </location>
</feature>
<keyword evidence="8" id="KW-0539">Nucleus</keyword>
<evidence type="ECO:0000256" key="8">
    <source>
        <dbReference type="ARBA" id="ARBA00023242"/>
    </source>
</evidence>
<feature type="region of interest" description="Disordered" evidence="9">
    <location>
        <begin position="545"/>
        <end position="669"/>
    </location>
</feature>
<comment type="similarity">
    <text evidence="2">Belongs to the NAF1 family.</text>
</comment>
<dbReference type="GO" id="GO:0003723">
    <property type="term" value="F:RNA binding"/>
    <property type="evidence" value="ECO:0007669"/>
    <property type="project" value="UniProtKB-KW"/>
</dbReference>
<reference evidence="10" key="1">
    <citation type="journal article" date="2019" name="Nat. Commun.">
        <title>Genome-wide association mapping of date palm fruit traits.</title>
        <authorList>
            <person name="Hazzouri K.M."/>
            <person name="Gros-Balthazard M."/>
            <person name="Flowers J.M."/>
            <person name="Copetti D."/>
            <person name="Lemansour A."/>
            <person name="Lebrun M."/>
            <person name="Masmoudi K."/>
            <person name="Ferrand S."/>
            <person name="Dhar M.I."/>
            <person name="Fresquez Z.A."/>
            <person name="Rosas U."/>
            <person name="Zhang J."/>
            <person name="Talag J."/>
            <person name="Lee S."/>
            <person name="Kudrna D."/>
            <person name="Powell R.F."/>
            <person name="Leitch I.J."/>
            <person name="Krueger R.R."/>
            <person name="Wing R.A."/>
            <person name="Amiri K.M.A."/>
            <person name="Purugganan M.D."/>
        </authorList>
    </citation>
    <scope>NUCLEOTIDE SEQUENCE [LARGE SCALE GENOMIC DNA]</scope>
    <source>
        <strain evidence="10">cv. Khalas</strain>
    </source>
</reference>
<dbReference type="InterPro" id="IPR009000">
    <property type="entry name" value="Transl_B-barrel_sf"/>
</dbReference>
<dbReference type="Proteomes" id="UP000228380">
    <property type="component" value="Chromosome 4"/>
</dbReference>
<dbReference type="OrthoDB" id="21550at2759"/>
<feature type="compositionally biased region" description="Polar residues" evidence="9">
    <location>
        <begin position="623"/>
        <end position="669"/>
    </location>
</feature>
<dbReference type="InterPro" id="IPR038664">
    <property type="entry name" value="Gar1/Naf1_Cbf5-bd_sf"/>
</dbReference>
<gene>
    <name evidence="11" type="primary">LOC103695803</name>
</gene>
<dbReference type="GeneID" id="103695803"/>
<dbReference type="GO" id="GO:0006364">
    <property type="term" value="P:rRNA processing"/>
    <property type="evidence" value="ECO:0007669"/>
    <property type="project" value="UniProtKB-KW"/>
</dbReference>
<evidence type="ECO:0000256" key="2">
    <source>
        <dbReference type="ARBA" id="ARBA00009801"/>
    </source>
</evidence>
<keyword evidence="6" id="KW-0597">Phosphoprotein</keyword>
<name>A0A8B7BFC5_PHODC</name>
<keyword evidence="4" id="KW-0690">Ribosome biogenesis</keyword>
<evidence type="ECO:0000256" key="3">
    <source>
        <dbReference type="ARBA" id="ARBA00021438"/>
    </source>
</evidence>
<accession>A0A8B7BFC5</accession>
<keyword evidence="7" id="KW-0694">RNA-binding</keyword>
<dbReference type="PANTHER" id="PTHR31633">
    <property type="entry name" value="H/ACA RIBONUCLEOPROTEIN COMPLEX NON-CORE SUBUNIT NAF1"/>
    <property type="match status" value="1"/>
</dbReference>
<dbReference type="FunFam" id="2.40.10.230:FF:000002">
    <property type="entry name" value="H/ACA ribonucleoprotein complex non-core subunit NAF1"/>
    <property type="match status" value="1"/>
</dbReference>
<dbReference type="SUPFAM" id="SSF50447">
    <property type="entry name" value="Translation proteins"/>
    <property type="match status" value="1"/>
</dbReference>
<feature type="region of interest" description="Disordered" evidence="9">
    <location>
        <begin position="782"/>
        <end position="848"/>
    </location>
</feature>
<protein>
    <recommendedName>
        <fullName evidence="3">H/ACA ribonucleoprotein complex non-core subunit NAF1</fullName>
    </recommendedName>
</protein>
<reference evidence="11" key="2">
    <citation type="submission" date="2025-08" db="UniProtKB">
        <authorList>
            <consortium name="RefSeq"/>
        </authorList>
    </citation>
    <scope>IDENTIFICATION</scope>
    <source>
        <tissue evidence="11">Young leaves</tissue>
    </source>
</reference>
<dbReference type="KEGG" id="pda:103695803"/>
<comment type="subcellular location">
    <subcellularLocation>
        <location evidence="1">Nucleus</location>
    </subcellularLocation>
</comment>
<evidence type="ECO:0000256" key="7">
    <source>
        <dbReference type="ARBA" id="ARBA00022884"/>
    </source>
</evidence>
<dbReference type="AlphaFoldDB" id="A0A8B7BFC5"/>
<dbReference type="InterPro" id="IPR040309">
    <property type="entry name" value="Naf1"/>
</dbReference>
<organism evidence="10 11">
    <name type="scientific">Phoenix dactylifera</name>
    <name type="common">Date palm</name>
    <dbReference type="NCBI Taxonomy" id="42345"/>
    <lineage>
        <taxon>Eukaryota</taxon>
        <taxon>Viridiplantae</taxon>
        <taxon>Streptophyta</taxon>
        <taxon>Embryophyta</taxon>
        <taxon>Tracheophyta</taxon>
        <taxon>Spermatophyta</taxon>
        <taxon>Magnoliopsida</taxon>
        <taxon>Liliopsida</taxon>
        <taxon>Arecaceae</taxon>
        <taxon>Coryphoideae</taxon>
        <taxon>Phoeniceae</taxon>
        <taxon>Phoenix</taxon>
    </lineage>
</organism>
<dbReference type="GO" id="GO:0000493">
    <property type="term" value="P:box H/ACA snoRNP assembly"/>
    <property type="evidence" value="ECO:0007669"/>
    <property type="project" value="InterPro"/>
</dbReference>